<reference evidence="4 5" key="1">
    <citation type="submission" date="2015-03" db="EMBL/GenBank/DDBJ databases">
        <authorList>
            <person name="Radwan O."/>
            <person name="Al-Naeli F.A."/>
            <person name="Rendon G.A."/>
            <person name="Fields C."/>
        </authorList>
    </citation>
    <scope>NUCLEOTIDE SEQUENCE [LARGE SCALE GENOMIC DNA]</scope>
    <source>
        <strain evidence="4">CR-DP1</strain>
    </source>
</reference>
<dbReference type="GO" id="GO:0005730">
    <property type="term" value="C:nucleolus"/>
    <property type="evidence" value="ECO:0007669"/>
    <property type="project" value="InterPro"/>
</dbReference>
<sequence>MGSKRKRGNNANKDGQKSQPKKAKQSSDLDPSTVIADIDADVDAEPAAAVEADAETTTTTVLRPFPAKPVDLKQPTESLDISDRIGEALLYDRLGSEDGSVRSAAALAILKGLLGCDAGAETEKPGVSEAELERHLEKRLFAGLSSGRNASRLGLSLVLTEVLFQLFGAGQTAAQRYPQVTFDSMLARLAKLKETIGNVPGQQERDVYFGQLFGIECFVKAKILEGQPERWFSLLNLLLKLAERKVWLRPQCGWIVMQALPQLSRAATKATLERLAKEGLAKTPEAVGLWLQARKLFPDMEVKPWGNPLSAKAMSDLAMVLKETVTDDGGEVHESRKTKVPNATSQVHFAWDLLGDHFYELGNEGAREFNSFWVRIVDDGLFSKTATNGQKLRGFLVFQKMLVTFSQHHDLIPVLFSRNLMACLMNQAAKDDRFLHIAAQRALRSVSDLAARFPATVTVLVRALLGNNGSYAFDARTNSKTVEKTLQKTPAVEAAAIVAFLEQRLRETTGPESADNVAHLHAYVEYLYKLMDSSELPENKAKTAEGKGSAASLAIQKLAMLSYAPAAEMQALGLTDKHKDLCKTRLESAFAKLSRRTEDMTYLCHAIAAIDPALFDMDAKIGAELAEARKQMTKLLQPAATAASQKDKASQSQLQQDDALRKGLALMYAISIFQLYNDDPDAFNMLHDLKHFQKQLKTLKKRSATDPAAALFVETLLAMVARPSALTRQVSKQVFETFVPYVTGEGLDALIKVLETSEDLEGQRALFENEDEMELEDEEDDKKEDDEVVDLDDMSIDGDDAVMAQISAVKASDDSVSDASSDSDSDSEVESDGEDHEAFDKKLAAVLGTHRADLDADASSGSDSDMTDSEMLALDDALAAAFKSRRNEMHPSRKSAAAAKDATLNFKNRVVDLLDILLRVQPATGVALRCLPALVTLVGRTGSKPLAGRGVEVLLNHAKALRKELPSLLADDAVNDGDEEAEEDDEEDEHALTFAAALRHLQQTHKAITAQRNSSAQFAKAASTASLSIVSAIFALRRDAIETVVIEYGIMQSSWMLGDFKIHASFFTTWMNWCQSRAQAAAEKSKN</sequence>
<evidence type="ECO:0008006" key="6">
    <source>
        <dbReference type="Google" id="ProtNLM"/>
    </source>
</evidence>
<gene>
    <name evidence="4" type="ORF">TD95_002687</name>
</gene>
<dbReference type="PANTHER" id="PTHR13213">
    <property type="entry name" value="MYB-BINDING PROTEIN 1A FAMILY MEMBER"/>
    <property type="match status" value="1"/>
</dbReference>
<feature type="region of interest" description="Disordered" evidence="3">
    <location>
        <begin position="809"/>
        <end position="837"/>
    </location>
</feature>
<dbReference type="InterPro" id="IPR007015">
    <property type="entry name" value="DNA_pol_V/MYBBP1A"/>
</dbReference>
<evidence type="ECO:0000256" key="2">
    <source>
        <dbReference type="ARBA" id="ARBA00023242"/>
    </source>
</evidence>
<evidence type="ECO:0000313" key="5">
    <source>
        <dbReference type="Proteomes" id="UP000033483"/>
    </source>
</evidence>
<evidence type="ECO:0000256" key="1">
    <source>
        <dbReference type="ARBA" id="ARBA00004123"/>
    </source>
</evidence>
<dbReference type="Pfam" id="PF04931">
    <property type="entry name" value="DNA_pol_phi"/>
    <property type="match status" value="1"/>
</dbReference>
<feature type="compositionally biased region" description="Acidic residues" evidence="3">
    <location>
        <begin position="768"/>
        <end position="788"/>
    </location>
</feature>
<dbReference type="GO" id="GO:0000182">
    <property type="term" value="F:rDNA binding"/>
    <property type="evidence" value="ECO:0007669"/>
    <property type="project" value="TreeGrafter"/>
</dbReference>
<protein>
    <recommendedName>
        <fullName evidence="6">DNA polymerase V</fullName>
    </recommendedName>
</protein>
<proteinExistence type="predicted"/>
<keyword evidence="2" id="KW-0539">Nucleus</keyword>
<comment type="caution">
    <text evidence="4">The sequence shown here is derived from an EMBL/GenBank/DDBJ whole genome shotgun (WGS) entry which is preliminary data.</text>
</comment>
<dbReference type="EMBL" id="LAEV01000831">
    <property type="protein sequence ID" value="KKA29429.1"/>
    <property type="molecule type" value="Genomic_DNA"/>
</dbReference>
<evidence type="ECO:0000256" key="3">
    <source>
        <dbReference type="SAM" id="MobiDB-lite"/>
    </source>
</evidence>
<keyword evidence="5" id="KW-1185">Reference proteome</keyword>
<dbReference type="GO" id="GO:0006355">
    <property type="term" value="P:regulation of DNA-templated transcription"/>
    <property type="evidence" value="ECO:0007669"/>
    <property type="project" value="InterPro"/>
</dbReference>
<dbReference type="Proteomes" id="UP000033483">
    <property type="component" value="Unassembled WGS sequence"/>
</dbReference>
<feature type="region of interest" description="Disordered" evidence="3">
    <location>
        <begin position="762"/>
        <end position="788"/>
    </location>
</feature>
<organism evidence="4 5">
    <name type="scientific">Thielaviopsis punctulata</name>
    <dbReference type="NCBI Taxonomy" id="72032"/>
    <lineage>
        <taxon>Eukaryota</taxon>
        <taxon>Fungi</taxon>
        <taxon>Dikarya</taxon>
        <taxon>Ascomycota</taxon>
        <taxon>Pezizomycotina</taxon>
        <taxon>Sordariomycetes</taxon>
        <taxon>Hypocreomycetidae</taxon>
        <taxon>Microascales</taxon>
        <taxon>Ceratocystidaceae</taxon>
        <taxon>Thielaviopsis</taxon>
    </lineage>
</organism>
<feature type="region of interest" description="Disordered" evidence="3">
    <location>
        <begin position="1"/>
        <end position="40"/>
    </location>
</feature>
<accession>A0A0F4ZFQ4</accession>
<name>A0A0F4ZFQ4_9PEZI</name>
<dbReference type="OrthoDB" id="342531at2759"/>
<dbReference type="AlphaFoldDB" id="A0A0F4ZFQ4"/>
<evidence type="ECO:0000313" key="4">
    <source>
        <dbReference type="EMBL" id="KKA29429.1"/>
    </source>
</evidence>
<comment type="subcellular location">
    <subcellularLocation>
        <location evidence="1">Nucleus</location>
    </subcellularLocation>
</comment>
<feature type="compositionally biased region" description="Acidic residues" evidence="3">
    <location>
        <begin position="821"/>
        <end position="835"/>
    </location>
</feature>
<dbReference type="PANTHER" id="PTHR13213:SF2">
    <property type="entry name" value="MYB-BINDING PROTEIN 1A"/>
    <property type="match status" value="1"/>
</dbReference>